<sequence length="152" mass="17492">MPIFDETKYFIPILLIPWLIALIYDKKNRWKLAVFIPLIILLADQSGLLIKKTVLRPRPWASLDPEIINHLISQKGQFYSFPSNHAANTSGLAMVFSCIYQQYKSLFWSLAIMVMFSRVYIGVHYPSDVVAGCLIGVVYGLIISKTWDYFNQ</sequence>
<evidence type="ECO:0000256" key="5">
    <source>
        <dbReference type="ARBA" id="ARBA00022989"/>
    </source>
</evidence>
<dbReference type="PANTHER" id="PTHR14969:SF62">
    <property type="entry name" value="DECAPRENYLPHOSPHORYL-5-PHOSPHORIBOSE PHOSPHATASE RV3807C-RELATED"/>
    <property type="match status" value="1"/>
</dbReference>
<protein>
    <recommendedName>
        <fullName evidence="8">Phosphatidic acid phosphatase type 2/haloperoxidase domain-containing protein</fullName>
    </recommendedName>
</protein>
<dbReference type="PANTHER" id="PTHR14969">
    <property type="entry name" value="SPHINGOSINE-1-PHOSPHATE PHOSPHOHYDROLASE"/>
    <property type="match status" value="1"/>
</dbReference>
<gene>
    <name evidence="9" type="ORF">METZ01_LOCUS412815</name>
</gene>
<dbReference type="EMBL" id="UINC01161014">
    <property type="protein sequence ID" value="SVD59961.1"/>
    <property type="molecule type" value="Genomic_DNA"/>
</dbReference>
<evidence type="ECO:0000256" key="6">
    <source>
        <dbReference type="ARBA" id="ARBA00023136"/>
    </source>
</evidence>
<evidence type="ECO:0000256" key="7">
    <source>
        <dbReference type="SAM" id="Phobius"/>
    </source>
</evidence>
<dbReference type="Gene3D" id="1.20.144.10">
    <property type="entry name" value="Phosphatidic acid phosphatase type 2/haloperoxidase"/>
    <property type="match status" value="1"/>
</dbReference>
<dbReference type="InterPro" id="IPR036938">
    <property type="entry name" value="PAP2/HPO_sf"/>
</dbReference>
<evidence type="ECO:0000313" key="9">
    <source>
        <dbReference type="EMBL" id="SVD59961.1"/>
    </source>
</evidence>
<dbReference type="GO" id="GO:0005886">
    <property type="term" value="C:plasma membrane"/>
    <property type="evidence" value="ECO:0007669"/>
    <property type="project" value="UniProtKB-SubCell"/>
</dbReference>
<keyword evidence="2" id="KW-1003">Cell membrane</keyword>
<keyword evidence="5 7" id="KW-1133">Transmembrane helix</keyword>
<dbReference type="SMART" id="SM00014">
    <property type="entry name" value="acidPPc"/>
    <property type="match status" value="1"/>
</dbReference>
<feature type="transmembrane region" description="Helical" evidence="7">
    <location>
        <begin position="129"/>
        <end position="147"/>
    </location>
</feature>
<dbReference type="SUPFAM" id="SSF48317">
    <property type="entry name" value="Acid phosphatase/Vanadium-dependent haloperoxidase"/>
    <property type="match status" value="1"/>
</dbReference>
<keyword evidence="6 7" id="KW-0472">Membrane</keyword>
<dbReference type="InterPro" id="IPR000326">
    <property type="entry name" value="PAP2/HPO"/>
</dbReference>
<organism evidence="9">
    <name type="scientific">marine metagenome</name>
    <dbReference type="NCBI Taxonomy" id="408172"/>
    <lineage>
        <taxon>unclassified sequences</taxon>
        <taxon>metagenomes</taxon>
        <taxon>ecological metagenomes</taxon>
    </lineage>
</organism>
<dbReference type="GO" id="GO:0016787">
    <property type="term" value="F:hydrolase activity"/>
    <property type="evidence" value="ECO:0007669"/>
    <property type="project" value="UniProtKB-KW"/>
</dbReference>
<feature type="domain" description="Phosphatidic acid phosphatase type 2/haloperoxidase" evidence="8">
    <location>
        <begin position="36"/>
        <end position="144"/>
    </location>
</feature>
<evidence type="ECO:0000256" key="3">
    <source>
        <dbReference type="ARBA" id="ARBA00022692"/>
    </source>
</evidence>
<evidence type="ECO:0000256" key="4">
    <source>
        <dbReference type="ARBA" id="ARBA00022801"/>
    </source>
</evidence>
<feature type="transmembrane region" description="Helical" evidence="7">
    <location>
        <begin position="7"/>
        <end position="24"/>
    </location>
</feature>
<evidence type="ECO:0000256" key="1">
    <source>
        <dbReference type="ARBA" id="ARBA00004651"/>
    </source>
</evidence>
<comment type="subcellular location">
    <subcellularLocation>
        <location evidence="1">Cell membrane</location>
        <topology evidence="1">Multi-pass membrane protein</topology>
    </subcellularLocation>
</comment>
<reference evidence="9" key="1">
    <citation type="submission" date="2018-05" db="EMBL/GenBank/DDBJ databases">
        <authorList>
            <person name="Lanie J.A."/>
            <person name="Ng W.-L."/>
            <person name="Kazmierczak K.M."/>
            <person name="Andrzejewski T.M."/>
            <person name="Davidsen T.M."/>
            <person name="Wayne K.J."/>
            <person name="Tettelin H."/>
            <person name="Glass J.I."/>
            <person name="Rusch D."/>
            <person name="Podicherti R."/>
            <person name="Tsui H.-C.T."/>
            <person name="Winkler M.E."/>
        </authorList>
    </citation>
    <scope>NUCLEOTIDE SEQUENCE</scope>
</reference>
<dbReference type="Pfam" id="PF01569">
    <property type="entry name" value="PAP2"/>
    <property type="match status" value="1"/>
</dbReference>
<keyword evidence="3 7" id="KW-0812">Transmembrane</keyword>
<proteinExistence type="predicted"/>
<dbReference type="AlphaFoldDB" id="A0A382WPH3"/>
<evidence type="ECO:0000256" key="2">
    <source>
        <dbReference type="ARBA" id="ARBA00022475"/>
    </source>
</evidence>
<evidence type="ECO:0000259" key="8">
    <source>
        <dbReference type="SMART" id="SM00014"/>
    </source>
</evidence>
<name>A0A382WPH3_9ZZZZ</name>
<accession>A0A382WPH3</accession>
<keyword evidence="4" id="KW-0378">Hydrolase</keyword>